<accession>A0A402AJJ4</accession>
<dbReference type="OrthoDB" id="165263at2"/>
<keyword evidence="2" id="KW-1185">Reference proteome</keyword>
<gene>
    <name evidence="1" type="ORF">KDK_30430</name>
</gene>
<comment type="caution">
    <text evidence="1">The sequence shown here is derived from an EMBL/GenBank/DDBJ whole genome shotgun (WGS) entry which is preliminary data.</text>
</comment>
<reference evidence="2" key="1">
    <citation type="submission" date="2018-12" db="EMBL/GenBank/DDBJ databases">
        <title>Tengunoibacter tsumagoiensis gen. nov., sp. nov., Dictyobacter kobayashii sp. nov., D. alpinus sp. nov., and D. joshuensis sp. nov. and description of Dictyobacteraceae fam. nov. within the order Ktedonobacterales isolated from Tengu-no-mugimeshi.</title>
        <authorList>
            <person name="Wang C.M."/>
            <person name="Zheng Y."/>
            <person name="Sakai Y."/>
            <person name="Toyoda A."/>
            <person name="Minakuchi Y."/>
            <person name="Abe K."/>
            <person name="Yokota A."/>
            <person name="Yabe S."/>
        </authorList>
    </citation>
    <scope>NUCLEOTIDE SEQUENCE [LARGE SCALE GENOMIC DNA]</scope>
    <source>
        <strain evidence="2">Uno11</strain>
    </source>
</reference>
<dbReference type="AlphaFoldDB" id="A0A402AJJ4"/>
<dbReference type="RefSeq" id="WP_126551106.1">
    <property type="nucleotide sequence ID" value="NZ_BIFS01000001.1"/>
</dbReference>
<name>A0A402AJJ4_9CHLR</name>
<dbReference type="Proteomes" id="UP000287188">
    <property type="component" value="Unassembled WGS sequence"/>
</dbReference>
<organism evidence="1 2">
    <name type="scientific">Dictyobacter kobayashii</name>
    <dbReference type="NCBI Taxonomy" id="2014872"/>
    <lineage>
        <taxon>Bacteria</taxon>
        <taxon>Bacillati</taxon>
        <taxon>Chloroflexota</taxon>
        <taxon>Ktedonobacteria</taxon>
        <taxon>Ktedonobacterales</taxon>
        <taxon>Dictyobacteraceae</taxon>
        <taxon>Dictyobacter</taxon>
    </lineage>
</organism>
<evidence type="ECO:0000313" key="1">
    <source>
        <dbReference type="EMBL" id="GCE19243.1"/>
    </source>
</evidence>
<dbReference type="EMBL" id="BIFS01000001">
    <property type="protein sequence ID" value="GCE19243.1"/>
    <property type="molecule type" value="Genomic_DNA"/>
</dbReference>
<protein>
    <submittedName>
        <fullName evidence="1">Uncharacterized protein</fullName>
    </submittedName>
</protein>
<evidence type="ECO:0000313" key="2">
    <source>
        <dbReference type="Proteomes" id="UP000287188"/>
    </source>
</evidence>
<sequence>MTPAELEHAHQRMQQRWYELVQAEQQGASTHELERLYDRYMRSVEVYNQGSKSCPVKYQERRFPGVA</sequence>
<proteinExistence type="predicted"/>